<name>A0A6J4V8L9_9CYAN</name>
<proteinExistence type="predicted"/>
<dbReference type="EMBL" id="CADCWO010000087">
    <property type="protein sequence ID" value="CAA9570317.1"/>
    <property type="molecule type" value="Genomic_DNA"/>
</dbReference>
<organism evidence="1">
    <name type="scientific">uncultured Synechococcales cyanobacterium</name>
    <dbReference type="NCBI Taxonomy" id="1936017"/>
    <lineage>
        <taxon>Bacteria</taxon>
        <taxon>Bacillati</taxon>
        <taxon>Cyanobacteriota</taxon>
        <taxon>Cyanophyceae</taxon>
        <taxon>Synechococcales</taxon>
        <taxon>environmental samples</taxon>
    </lineage>
</organism>
<evidence type="ECO:0000313" key="1">
    <source>
        <dbReference type="EMBL" id="CAA9570317.1"/>
    </source>
</evidence>
<reference evidence="1" key="1">
    <citation type="submission" date="2020-02" db="EMBL/GenBank/DDBJ databases">
        <authorList>
            <person name="Meier V. D."/>
        </authorList>
    </citation>
    <scope>NUCLEOTIDE SEQUENCE</scope>
    <source>
        <strain evidence="1">AVDCRST_MAG81</strain>
    </source>
</reference>
<sequence length="63" mass="6773">MGSQQTPLDSALGINTYQQTSIELMRLSCLLAVFLPFELAAVMLRQLTGIAVGDDTICNLGKT</sequence>
<accession>A0A6J4V8L9</accession>
<protein>
    <submittedName>
        <fullName evidence="1">Uncharacterized protein</fullName>
    </submittedName>
</protein>
<dbReference type="AlphaFoldDB" id="A0A6J4V8L9"/>
<gene>
    <name evidence="1" type="ORF">AVDCRST_MAG81-1659</name>
</gene>